<evidence type="ECO:0000259" key="7">
    <source>
        <dbReference type="SMART" id="SM00859"/>
    </source>
</evidence>
<accession>A0ABZ1BRB7</accession>
<dbReference type="NCBIfam" id="TIGR01850">
    <property type="entry name" value="argC"/>
    <property type="match status" value="1"/>
</dbReference>
<feature type="active site" evidence="5 6">
    <location>
        <position position="145"/>
    </location>
</feature>
<evidence type="ECO:0000256" key="6">
    <source>
        <dbReference type="PROSITE-ProRule" id="PRU10010"/>
    </source>
</evidence>
<evidence type="ECO:0000256" key="3">
    <source>
        <dbReference type="ARBA" id="ARBA00022857"/>
    </source>
</evidence>
<protein>
    <recommendedName>
        <fullName evidence="5">N-acetyl-gamma-glutamyl-phosphate reductase</fullName>
        <shortName evidence="5">AGPR</shortName>
        <ecNumber evidence="5">1.2.1.38</ecNumber>
    </recommendedName>
    <alternativeName>
        <fullName evidence="5">N-acetyl-glutamate semialdehyde dehydrogenase</fullName>
        <shortName evidence="5">NAGSA dehydrogenase</shortName>
    </alternativeName>
</protein>
<dbReference type="CDD" id="cd17895">
    <property type="entry name" value="AGPR_1_N"/>
    <property type="match status" value="1"/>
</dbReference>
<dbReference type="EC" id="1.2.1.38" evidence="5"/>
<sequence>MGGSGYAAQELVRLVAQHPHLRLGWILSRSHAGQSLSAVYPHLRGLVEGRFGSPDELVDLARSVGVIFLATPAGFAAEQAPALLERGAAVVDLSADFRLDDAGLYERVYGRPHPHPELLSQAAYGLPELFGAEVARSRLVANPGCYPTAALLALAPLAAQGLLAVERPVVVSATSGISGAGSQPGPMYHLPVATENVRPYGVPGHRHTPEMRLHLGRLLRAGAGAGTGAAGVELAFIPHLVPASRGILATCVAGLREPHDTDELTQRYAAFYREAPFVRVLPPPELPETKAVQGANFCDLAVRWDPGSRSAIVMAALDNLVKGASGQAIQNVNVLMGWDQTAGLMGAPLYP</sequence>
<proteinExistence type="inferred from homology"/>
<dbReference type="Gene3D" id="3.40.50.720">
    <property type="entry name" value="NAD(P)-binding Rossmann-like Domain"/>
    <property type="match status" value="1"/>
</dbReference>
<dbReference type="InterPro" id="IPR050085">
    <property type="entry name" value="AGPR"/>
</dbReference>
<keyword evidence="9" id="KW-1185">Reference proteome</keyword>
<dbReference type="CDD" id="cd23934">
    <property type="entry name" value="AGPR_1_C"/>
    <property type="match status" value="1"/>
</dbReference>
<evidence type="ECO:0000256" key="2">
    <source>
        <dbReference type="ARBA" id="ARBA00022605"/>
    </source>
</evidence>
<dbReference type="GO" id="GO:0003942">
    <property type="term" value="F:N-acetyl-gamma-glutamyl-phosphate reductase activity"/>
    <property type="evidence" value="ECO:0007669"/>
    <property type="project" value="UniProtKB-EC"/>
</dbReference>
<reference evidence="9" key="1">
    <citation type="submission" date="2023-12" db="EMBL/GenBank/DDBJ databases">
        <title>Novel isolates from deep terrestrial aquifers shed light on the physiology and ecology of the class Limnochordia.</title>
        <authorList>
            <person name="Karnachuk O.V."/>
            <person name="Lukina A.P."/>
            <person name="Avakyan M.R."/>
            <person name="Kadnikov V."/>
            <person name="Begmatov S."/>
            <person name="Beletsky A.V."/>
            <person name="Mardanov A.V."/>
            <person name="Ravin N.V."/>
        </authorList>
    </citation>
    <scope>NUCLEOTIDE SEQUENCE [LARGE SCALE GENOMIC DNA]</scope>
    <source>
        <strain evidence="9">LN</strain>
    </source>
</reference>
<dbReference type="RefSeq" id="WP_324669758.1">
    <property type="nucleotide sequence ID" value="NZ_CP141614.1"/>
</dbReference>
<evidence type="ECO:0000256" key="4">
    <source>
        <dbReference type="ARBA" id="ARBA00023002"/>
    </source>
</evidence>
<dbReference type="InterPro" id="IPR023013">
    <property type="entry name" value="AGPR_AS"/>
</dbReference>
<dbReference type="Proteomes" id="UP001333102">
    <property type="component" value="Chromosome"/>
</dbReference>
<dbReference type="PANTHER" id="PTHR32338">
    <property type="entry name" value="N-ACETYL-GAMMA-GLUTAMYL-PHOSPHATE REDUCTASE, CHLOROPLASTIC-RELATED-RELATED"/>
    <property type="match status" value="1"/>
</dbReference>
<dbReference type="InterPro" id="IPR058924">
    <property type="entry name" value="AGPR_dimerisation_dom"/>
</dbReference>
<comment type="function">
    <text evidence="5">Catalyzes the NADPH-dependent reduction of N-acetyl-5-glutamyl phosphate to yield N-acetyl-L-glutamate 5-semialdehyde.</text>
</comment>
<dbReference type="HAMAP" id="MF_00150">
    <property type="entry name" value="ArgC_type1"/>
    <property type="match status" value="1"/>
</dbReference>
<organism evidence="8 9">
    <name type="scientific">Geochorda subterranea</name>
    <dbReference type="NCBI Taxonomy" id="3109564"/>
    <lineage>
        <taxon>Bacteria</taxon>
        <taxon>Bacillati</taxon>
        <taxon>Bacillota</taxon>
        <taxon>Limnochordia</taxon>
        <taxon>Limnochordales</taxon>
        <taxon>Geochordaceae</taxon>
        <taxon>Geochorda</taxon>
    </lineage>
</organism>
<comment type="subcellular location">
    <subcellularLocation>
        <location evidence="5">Cytoplasm</location>
    </subcellularLocation>
</comment>
<dbReference type="InterPro" id="IPR000706">
    <property type="entry name" value="AGPR_type-1"/>
</dbReference>
<keyword evidence="3 5" id="KW-0521">NADP</keyword>
<evidence type="ECO:0000313" key="8">
    <source>
        <dbReference type="EMBL" id="WRP15356.1"/>
    </source>
</evidence>
<dbReference type="EMBL" id="CP141614">
    <property type="protein sequence ID" value="WRP15356.1"/>
    <property type="molecule type" value="Genomic_DNA"/>
</dbReference>
<dbReference type="SUPFAM" id="SSF51735">
    <property type="entry name" value="NAD(P)-binding Rossmann-fold domains"/>
    <property type="match status" value="1"/>
</dbReference>
<comment type="similarity">
    <text evidence="5">Belongs to the NAGSA dehydrogenase family. Type 1 subfamily.</text>
</comment>
<comment type="pathway">
    <text evidence="5">Amino-acid biosynthesis; L-arginine biosynthesis; N(2)-acetyl-L-ornithine from L-glutamate: step 3/4.</text>
</comment>
<dbReference type="SMART" id="SM00859">
    <property type="entry name" value="Semialdhyde_dh"/>
    <property type="match status" value="1"/>
</dbReference>
<dbReference type="SUPFAM" id="SSF55347">
    <property type="entry name" value="Glyceraldehyde-3-phosphate dehydrogenase-like, C-terminal domain"/>
    <property type="match status" value="1"/>
</dbReference>
<gene>
    <name evidence="5 8" type="primary">argC</name>
    <name evidence="8" type="ORF">VLY81_04105</name>
</gene>
<keyword evidence="5" id="KW-0963">Cytoplasm</keyword>
<evidence type="ECO:0000256" key="1">
    <source>
        <dbReference type="ARBA" id="ARBA00022571"/>
    </source>
</evidence>
<dbReference type="InterPro" id="IPR036291">
    <property type="entry name" value="NAD(P)-bd_dom_sf"/>
</dbReference>
<keyword evidence="4 5" id="KW-0560">Oxidoreductase</keyword>
<comment type="catalytic activity">
    <reaction evidence="5">
        <text>N-acetyl-L-glutamate 5-semialdehyde + phosphate + NADP(+) = N-acetyl-L-glutamyl 5-phosphate + NADPH + H(+)</text>
        <dbReference type="Rhea" id="RHEA:21588"/>
        <dbReference type="ChEBI" id="CHEBI:15378"/>
        <dbReference type="ChEBI" id="CHEBI:29123"/>
        <dbReference type="ChEBI" id="CHEBI:43474"/>
        <dbReference type="ChEBI" id="CHEBI:57783"/>
        <dbReference type="ChEBI" id="CHEBI:57936"/>
        <dbReference type="ChEBI" id="CHEBI:58349"/>
        <dbReference type="EC" id="1.2.1.38"/>
    </reaction>
</comment>
<dbReference type="Pfam" id="PF22698">
    <property type="entry name" value="Semialdhyde_dhC_1"/>
    <property type="match status" value="1"/>
</dbReference>
<dbReference type="PANTHER" id="PTHR32338:SF10">
    <property type="entry name" value="N-ACETYL-GAMMA-GLUTAMYL-PHOSPHATE REDUCTASE, CHLOROPLASTIC-RELATED"/>
    <property type="match status" value="1"/>
</dbReference>
<dbReference type="PROSITE" id="PS01224">
    <property type="entry name" value="ARGC"/>
    <property type="match status" value="1"/>
</dbReference>
<dbReference type="InterPro" id="IPR000534">
    <property type="entry name" value="Semialdehyde_DH_NAD-bd"/>
</dbReference>
<dbReference type="Gene3D" id="3.30.360.10">
    <property type="entry name" value="Dihydrodipicolinate Reductase, domain 2"/>
    <property type="match status" value="1"/>
</dbReference>
<evidence type="ECO:0000313" key="9">
    <source>
        <dbReference type="Proteomes" id="UP001333102"/>
    </source>
</evidence>
<feature type="domain" description="Semialdehyde dehydrogenase NAD-binding" evidence="7">
    <location>
        <begin position="2"/>
        <end position="137"/>
    </location>
</feature>
<name>A0ABZ1BRB7_9FIRM</name>
<keyword evidence="2 5" id="KW-0028">Amino-acid biosynthesis</keyword>
<keyword evidence="1 5" id="KW-0055">Arginine biosynthesis</keyword>
<evidence type="ECO:0000256" key="5">
    <source>
        <dbReference type="HAMAP-Rule" id="MF_00150"/>
    </source>
</evidence>
<dbReference type="Pfam" id="PF01118">
    <property type="entry name" value="Semialdhyde_dh"/>
    <property type="match status" value="1"/>
</dbReference>